<comment type="caution">
    <text evidence="1">The sequence shown here is derived from an EMBL/GenBank/DDBJ whole genome shotgun (WGS) entry which is preliminary data.</text>
</comment>
<dbReference type="EMBL" id="JAXCGZ010010172">
    <property type="protein sequence ID" value="KAK7075762.1"/>
    <property type="molecule type" value="Genomic_DNA"/>
</dbReference>
<feature type="non-terminal residue" evidence="1">
    <location>
        <position position="1"/>
    </location>
</feature>
<organism evidence="1 2">
    <name type="scientific">Halocaridina rubra</name>
    <name type="common">Hawaiian red shrimp</name>
    <dbReference type="NCBI Taxonomy" id="373956"/>
    <lineage>
        <taxon>Eukaryota</taxon>
        <taxon>Metazoa</taxon>
        <taxon>Ecdysozoa</taxon>
        <taxon>Arthropoda</taxon>
        <taxon>Crustacea</taxon>
        <taxon>Multicrustacea</taxon>
        <taxon>Malacostraca</taxon>
        <taxon>Eumalacostraca</taxon>
        <taxon>Eucarida</taxon>
        <taxon>Decapoda</taxon>
        <taxon>Pleocyemata</taxon>
        <taxon>Caridea</taxon>
        <taxon>Atyoidea</taxon>
        <taxon>Atyidae</taxon>
        <taxon>Halocaridina</taxon>
    </lineage>
</organism>
<evidence type="ECO:0000313" key="2">
    <source>
        <dbReference type="Proteomes" id="UP001381693"/>
    </source>
</evidence>
<name>A0AAN8X164_HALRR</name>
<protein>
    <submittedName>
        <fullName evidence="1">Uncharacterized protein</fullName>
    </submittedName>
</protein>
<proteinExistence type="predicted"/>
<gene>
    <name evidence="1" type="ORF">SK128_015818</name>
</gene>
<sequence>GASPNPPLWCPTTAVPASKQLKLSVLDGNRSFDLVNAEPARYHCTSQQAILETLLNAHFLKSLESNSPISDHQCSFRKCCKDAMWNLKTNAKQKASWPRIREVDGSCLFTGEVIVVAGHHSGGWVPSQLATALWVLHDPFRPSVGGGSKTTRNTKPS</sequence>
<keyword evidence="2" id="KW-1185">Reference proteome</keyword>
<reference evidence="1 2" key="1">
    <citation type="submission" date="2023-11" db="EMBL/GenBank/DDBJ databases">
        <title>Halocaridina rubra genome assembly.</title>
        <authorList>
            <person name="Smith C."/>
        </authorList>
    </citation>
    <scope>NUCLEOTIDE SEQUENCE [LARGE SCALE GENOMIC DNA]</scope>
    <source>
        <strain evidence="1">EP-1</strain>
        <tissue evidence="1">Whole</tissue>
    </source>
</reference>
<accession>A0AAN8X164</accession>
<dbReference type="AlphaFoldDB" id="A0AAN8X164"/>
<evidence type="ECO:0000313" key="1">
    <source>
        <dbReference type="EMBL" id="KAK7075762.1"/>
    </source>
</evidence>
<dbReference type="Proteomes" id="UP001381693">
    <property type="component" value="Unassembled WGS sequence"/>
</dbReference>